<dbReference type="Proteomes" id="UP000075809">
    <property type="component" value="Unassembled WGS sequence"/>
</dbReference>
<organism evidence="1 2">
    <name type="scientific">Mycetomoellerius zeteki</name>
    <dbReference type="NCBI Taxonomy" id="64791"/>
    <lineage>
        <taxon>Eukaryota</taxon>
        <taxon>Metazoa</taxon>
        <taxon>Ecdysozoa</taxon>
        <taxon>Arthropoda</taxon>
        <taxon>Hexapoda</taxon>
        <taxon>Insecta</taxon>
        <taxon>Pterygota</taxon>
        <taxon>Neoptera</taxon>
        <taxon>Endopterygota</taxon>
        <taxon>Hymenoptera</taxon>
        <taxon>Apocrita</taxon>
        <taxon>Aculeata</taxon>
        <taxon>Formicoidea</taxon>
        <taxon>Formicidae</taxon>
        <taxon>Myrmicinae</taxon>
        <taxon>Mycetomoellerius</taxon>
    </lineage>
</organism>
<name>A0A151WMK3_9HYME</name>
<protein>
    <submittedName>
        <fullName evidence="1">Uncharacterized protein</fullName>
    </submittedName>
</protein>
<proteinExistence type="predicted"/>
<sequence>MEKPIPSYQRKWLLADRKKRCAFSAEDDNNKHLRSASFKLERESFFYNQPLTHAIFQYPASFIHVLDYGSPWLTFVSRGVKSLQTAARDGQKPTDWRATASRPRGVRHPRRMRGYKWWGSGSRRAMPLCAPLRSDAEKDAAYLLPPDARERDASSAPSARRAPALCAADGRDWAW</sequence>
<dbReference type="EMBL" id="KQ982944">
    <property type="protein sequence ID" value="KYQ49050.1"/>
    <property type="molecule type" value="Genomic_DNA"/>
</dbReference>
<keyword evidence="2" id="KW-1185">Reference proteome</keyword>
<dbReference type="AlphaFoldDB" id="A0A151WMK3"/>
<evidence type="ECO:0000313" key="2">
    <source>
        <dbReference type="Proteomes" id="UP000075809"/>
    </source>
</evidence>
<gene>
    <name evidence="1" type="ORF">ALC60_12107</name>
</gene>
<reference evidence="1 2" key="1">
    <citation type="submission" date="2015-09" db="EMBL/GenBank/DDBJ databases">
        <title>Trachymyrmex zeteki WGS genome.</title>
        <authorList>
            <person name="Nygaard S."/>
            <person name="Hu H."/>
            <person name="Boomsma J."/>
            <person name="Zhang G."/>
        </authorList>
    </citation>
    <scope>NUCLEOTIDE SEQUENCE [LARGE SCALE GENOMIC DNA]</scope>
    <source>
        <strain evidence="1">Tzet28-1</strain>
        <tissue evidence="1">Whole body</tissue>
    </source>
</reference>
<evidence type="ECO:0000313" key="1">
    <source>
        <dbReference type="EMBL" id="KYQ49050.1"/>
    </source>
</evidence>
<accession>A0A151WMK3</accession>